<gene>
    <name evidence="4" type="primary">ZTA1</name>
    <name evidence="4" type="ORF">DEBR0S3_14576G</name>
</gene>
<dbReference type="InterPro" id="IPR020843">
    <property type="entry name" value="ER"/>
</dbReference>
<keyword evidence="2" id="KW-0560">Oxidoreductase</keyword>
<accession>A0A7D9H066</accession>
<reference evidence="4 5" key="1">
    <citation type="submission" date="2019-07" db="EMBL/GenBank/DDBJ databases">
        <authorList>
            <person name="Friedrich A."/>
            <person name="Schacherer J."/>
        </authorList>
    </citation>
    <scope>NUCLEOTIDE SEQUENCE [LARGE SCALE GENOMIC DNA]</scope>
</reference>
<dbReference type="InterPro" id="IPR047618">
    <property type="entry name" value="QOR-like"/>
</dbReference>
<dbReference type="OMA" id="KGMTAHY"/>
<dbReference type="GO" id="GO:0008270">
    <property type="term" value="F:zinc ion binding"/>
    <property type="evidence" value="ECO:0007669"/>
    <property type="project" value="InterPro"/>
</dbReference>
<dbReference type="AlphaFoldDB" id="A0A7D9H066"/>
<dbReference type="InterPro" id="IPR002364">
    <property type="entry name" value="Quin_OxRdtase/zeta-crystal_CS"/>
</dbReference>
<dbReference type="Gene3D" id="3.40.50.720">
    <property type="entry name" value="NAD(P)-binding Rossmann-like Domain"/>
    <property type="match status" value="1"/>
</dbReference>
<evidence type="ECO:0000256" key="1">
    <source>
        <dbReference type="ARBA" id="ARBA00022857"/>
    </source>
</evidence>
<dbReference type="Gene3D" id="3.90.180.10">
    <property type="entry name" value="Medium-chain alcohol dehydrogenases, catalytic domain"/>
    <property type="match status" value="1"/>
</dbReference>
<keyword evidence="5" id="KW-1185">Reference proteome</keyword>
<evidence type="ECO:0000259" key="3">
    <source>
        <dbReference type="SMART" id="SM00829"/>
    </source>
</evidence>
<protein>
    <submittedName>
        <fullName evidence="4">DEBR0S3_14576g1_1</fullName>
    </submittedName>
</protein>
<proteinExistence type="predicted"/>
<dbReference type="InterPro" id="IPR036291">
    <property type="entry name" value="NAD(P)-bd_dom_sf"/>
</dbReference>
<dbReference type="SUPFAM" id="SSF50129">
    <property type="entry name" value="GroES-like"/>
    <property type="match status" value="1"/>
</dbReference>
<dbReference type="Pfam" id="PF00107">
    <property type="entry name" value="ADH_zinc_N"/>
    <property type="match status" value="1"/>
</dbReference>
<dbReference type="Proteomes" id="UP000478008">
    <property type="component" value="Unassembled WGS sequence"/>
</dbReference>
<dbReference type="GO" id="GO:0035925">
    <property type="term" value="F:mRNA 3'-UTR AU-rich region binding"/>
    <property type="evidence" value="ECO:0007669"/>
    <property type="project" value="TreeGrafter"/>
</dbReference>
<dbReference type="Pfam" id="PF08240">
    <property type="entry name" value="ADH_N"/>
    <property type="match status" value="1"/>
</dbReference>
<feature type="domain" description="Enoyl reductase (ER)" evidence="3">
    <location>
        <begin position="18"/>
        <end position="334"/>
    </location>
</feature>
<dbReference type="PROSITE" id="PS01162">
    <property type="entry name" value="QOR_ZETA_CRYSTAL"/>
    <property type="match status" value="1"/>
</dbReference>
<evidence type="ECO:0000313" key="5">
    <source>
        <dbReference type="Proteomes" id="UP000478008"/>
    </source>
</evidence>
<organism evidence="4 5">
    <name type="scientific">Dekkera bruxellensis</name>
    <name type="common">Brettanomyces custersii</name>
    <dbReference type="NCBI Taxonomy" id="5007"/>
    <lineage>
        <taxon>Eukaryota</taxon>
        <taxon>Fungi</taxon>
        <taxon>Dikarya</taxon>
        <taxon>Ascomycota</taxon>
        <taxon>Saccharomycotina</taxon>
        <taxon>Pichiomycetes</taxon>
        <taxon>Pichiales</taxon>
        <taxon>Pichiaceae</taxon>
        <taxon>Brettanomyces</taxon>
    </lineage>
</organism>
<name>A0A7D9H066_DEKBR</name>
<dbReference type="SMART" id="SM00829">
    <property type="entry name" value="PKS_ER"/>
    <property type="match status" value="1"/>
</dbReference>
<evidence type="ECO:0000313" key="4">
    <source>
        <dbReference type="EMBL" id="VUG18561.1"/>
    </source>
</evidence>
<dbReference type="PANTHER" id="PTHR48106:SF13">
    <property type="entry name" value="QUINONE OXIDOREDUCTASE-RELATED"/>
    <property type="match status" value="1"/>
</dbReference>
<dbReference type="InterPro" id="IPR011032">
    <property type="entry name" value="GroES-like_sf"/>
</dbReference>
<sequence>MSASLPEKQKVILFRKNGGPEVLEYADFPIPAISDSEVLIKNKYAGINYIEVYFRKGIYPSKMPYVLGREATGTIVKIGKNVTGLEIGDKVAYLSGKTFAEYTKFPSSGNLIKLGSNADDEKLKLYAAALLQGLVAVTFVNEAYSVQPGDYILVTAAAGGVGLLLDQVISKEKKGHVIAIASSKEKLQKAKAAGAEYLLNSSELSQDEILKRILEITGGNGVAASFDSVGKDTAELSLSALSRKGTFVSFGNASGTVPPLSINRLSAKNLKVLRPQLYGYISEPQEFKYYTEKLFSLIDNHELEIDISKIYPLSEYRQAVIEQEGRRTTGKLLLKIS</sequence>
<evidence type="ECO:0000256" key="2">
    <source>
        <dbReference type="ARBA" id="ARBA00023002"/>
    </source>
</evidence>
<keyword evidence="1" id="KW-0521">NADP</keyword>
<dbReference type="GO" id="GO:0003960">
    <property type="term" value="F:quinone reductase (NADPH) activity"/>
    <property type="evidence" value="ECO:0007669"/>
    <property type="project" value="InterPro"/>
</dbReference>
<dbReference type="InterPro" id="IPR013154">
    <property type="entry name" value="ADH-like_N"/>
</dbReference>
<dbReference type="GO" id="GO:0005829">
    <property type="term" value="C:cytosol"/>
    <property type="evidence" value="ECO:0007669"/>
    <property type="project" value="TreeGrafter"/>
</dbReference>
<dbReference type="SUPFAM" id="SSF51735">
    <property type="entry name" value="NAD(P)-binding Rossmann-fold domains"/>
    <property type="match status" value="1"/>
</dbReference>
<dbReference type="EMBL" id="CABFWN010000003">
    <property type="protein sequence ID" value="VUG18561.1"/>
    <property type="molecule type" value="Genomic_DNA"/>
</dbReference>
<dbReference type="CDD" id="cd05286">
    <property type="entry name" value="QOR2"/>
    <property type="match status" value="1"/>
</dbReference>
<dbReference type="PANTHER" id="PTHR48106">
    <property type="entry name" value="QUINONE OXIDOREDUCTASE PIG3-RELATED"/>
    <property type="match status" value="1"/>
</dbReference>
<dbReference type="GO" id="GO:0070402">
    <property type="term" value="F:NADPH binding"/>
    <property type="evidence" value="ECO:0007669"/>
    <property type="project" value="TreeGrafter"/>
</dbReference>
<dbReference type="InterPro" id="IPR013149">
    <property type="entry name" value="ADH-like_C"/>
</dbReference>